<keyword evidence="4" id="KW-1185">Reference proteome</keyword>
<gene>
    <name evidence="3" type="ordered locus">BTH_II2184</name>
</gene>
<dbReference type="KEGG" id="bte:BTH_II2184"/>
<proteinExistence type="predicted"/>
<name>Q2T377_BURTA</name>
<dbReference type="InterPro" id="IPR014994">
    <property type="entry name" value="DUF1843"/>
</dbReference>
<reference evidence="3 4" key="1">
    <citation type="journal article" date="2005" name="BMC Genomics">
        <title>Bacterial genome adaptation to niches: divergence of the potential virulence genes in three Burkholderia species of different survival strategies.</title>
        <authorList>
            <person name="Kim H.S."/>
            <person name="Schell M.A."/>
            <person name="Yu Y."/>
            <person name="Ulrich R.L."/>
            <person name="Sarria S.H."/>
            <person name="Nierman W.C."/>
            <person name="DeShazer D."/>
        </authorList>
    </citation>
    <scope>NUCLEOTIDE SEQUENCE [LARGE SCALE GENOMIC DNA]</scope>
    <source>
        <strain evidence="4">ATCC 700388 / DSM 13276 / CCUG 48851 / CIP 106301 / E264</strain>
    </source>
</reference>
<evidence type="ECO:0000313" key="3">
    <source>
        <dbReference type="EMBL" id="ABC35093.1"/>
    </source>
</evidence>
<evidence type="ECO:0000259" key="2">
    <source>
        <dbReference type="Pfam" id="PF08898"/>
    </source>
</evidence>
<organism evidence="3 4">
    <name type="scientific">Burkholderia thailandensis (strain ATCC 700388 / DSM 13276 / CCUG 48851 / CIP 106301 / E264)</name>
    <dbReference type="NCBI Taxonomy" id="271848"/>
    <lineage>
        <taxon>Bacteria</taxon>
        <taxon>Pseudomonadati</taxon>
        <taxon>Pseudomonadota</taxon>
        <taxon>Betaproteobacteria</taxon>
        <taxon>Burkholderiales</taxon>
        <taxon>Burkholderiaceae</taxon>
        <taxon>Burkholderia</taxon>
        <taxon>pseudomallei group</taxon>
    </lineage>
</organism>
<dbReference type="Proteomes" id="UP000001930">
    <property type="component" value="Chromosome II"/>
</dbReference>
<feature type="region of interest" description="Disordered" evidence="1">
    <location>
        <begin position="1"/>
        <end position="23"/>
    </location>
</feature>
<accession>Q2T377</accession>
<feature type="compositionally biased region" description="Polar residues" evidence="1">
    <location>
        <begin position="9"/>
        <end position="20"/>
    </location>
</feature>
<dbReference type="HOGENOM" id="CLU_1923662_0_0_4"/>
<evidence type="ECO:0000256" key="1">
    <source>
        <dbReference type="SAM" id="MobiDB-lite"/>
    </source>
</evidence>
<dbReference type="Pfam" id="PF08898">
    <property type="entry name" value="DUF1843"/>
    <property type="match status" value="1"/>
</dbReference>
<dbReference type="AlphaFoldDB" id="Q2T377"/>
<evidence type="ECO:0000313" key="4">
    <source>
        <dbReference type="Proteomes" id="UP000001930"/>
    </source>
</evidence>
<feature type="domain" description="DUF1843" evidence="2">
    <location>
        <begin position="79"/>
        <end position="129"/>
    </location>
</feature>
<dbReference type="EMBL" id="CP000085">
    <property type="protein sequence ID" value="ABC35093.1"/>
    <property type="molecule type" value="Genomic_DNA"/>
</dbReference>
<protein>
    <recommendedName>
        <fullName evidence="2">DUF1843 domain-containing protein</fullName>
    </recommendedName>
</protein>
<sequence length="131" mass="14554">MHRFKRITNGKSRAANSTARDTVLPRGGDRIIHRRNFRSCTDTTAGCTSLLQERSRGCRPSFIFSEENMNQAHGHPITPYGVAIHQAIADGDLAQMKSLRTQAQALLGQQGNLATALELLEVEIAKLERRK</sequence>